<evidence type="ECO:0000256" key="1">
    <source>
        <dbReference type="SAM" id="MobiDB-lite"/>
    </source>
</evidence>
<evidence type="ECO:0000313" key="3">
    <source>
        <dbReference type="Proteomes" id="UP000077266"/>
    </source>
</evidence>
<dbReference type="EMBL" id="KV426001">
    <property type="protein sequence ID" value="KZV92802.1"/>
    <property type="molecule type" value="Genomic_DNA"/>
</dbReference>
<gene>
    <name evidence="2" type="ORF">EXIGLDRAFT_749459</name>
</gene>
<sequence length="344" mass="36918">MSSASLSSAVNAPEPRAYPLGADVWRPRQFQPNRGTICQGVFRSSLDSYTLLSRDFLNVTFAGRLKLQAIVKVESHEGSDLQVLLDGHAAQLSSIRAETDPSCFSIAFDSETIAETFSIFATPLAPLFMAVTTAEVDVSSAGLNASDAGAASSSLWSSTRMDHIDVMERSLTIREIEVTHRRSNIPRKQLSVAVTPLNHTPDAYIAQRFALGSIKVVDPRFGTAMAEAEEWDCHDCDGVTHPAGVCFAEKLENWPLGAKSHRGPAPSSTTTPDPSTSTSTSSQPGPNIRIPAPRQTVPTDRNNRNQPPAQGSARPAQAARGRPARRGGWDGPSRGTRGRGRGGF</sequence>
<accession>A0A165I2F0</accession>
<proteinExistence type="predicted"/>
<keyword evidence="3" id="KW-1185">Reference proteome</keyword>
<feature type="compositionally biased region" description="Low complexity" evidence="1">
    <location>
        <begin position="264"/>
        <end position="286"/>
    </location>
</feature>
<evidence type="ECO:0000313" key="2">
    <source>
        <dbReference type="EMBL" id="KZV92802.1"/>
    </source>
</evidence>
<feature type="compositionally biased region" description="Low complexity" evidence="1">
    <location>
        <begin position="306"/>
        <end position="321"/>
    </location>
</feature>
<dbReference type="Proteomes" id="UP000077266">
    <property type="component" value="Unassembled WGS sequence"/>
</dbReference>
<organism evidence="2 3">
    <name type="scientific">Exidia glandulosa HHB12029</name>
    <dbReference type="NCBI Taxonomy" id="1314781"/>
    <lineage>
        <taxon>Eukaryota</taxon>
        <taxon>Fungi</taxon>
        <taxon>Dikarya</taxon>
        <taxon>Basidiomycota</taxon>
        <taxon>Agaricomycotina</taxon>
        <taxon>Agaricomycetes</taxon>
        <taxon>Auriculariales</taxon>
        <taxon>Exidiaceae</taxon>
        <taxon>Exidia</taxon>
    </lineage>
</organism>
<dbReference type="InParanoid" id="A0A165I2F0"/>
<feature type="region of interest" description="Disordered" evidence="1">
    <location>
        <begin position="257"/>
        <end position="344"/>
    </location>
</feature>
<protein>
    <submittedName>
        <fullName evidence="2">Uncharacterized protein</fullName>
    </submittedName>
</protein>
<dbReference type="AlphaFoldDB" id="A0A165I2F0"/>
<reference evidence="2 3" key="1">
    <citation type="journal article" date="2016" name="Mol. Biol. Evol.">
        <title>Comparative Genomics of Early-Diverging Mushroom-Forming Fungi Provides Insights into the Origins of Lignocellulose Decay Capabilities.</title>
        <authorList>
            <person name="Nagy L.G."/>
            <person name="Riley R."/>
            <person name="Tritt A."/>
            <person name="Adam C."/>
            <person name="Daum C."/>
            <person name="Floudas D."/>
            <person name="Sun H."/>
            <person name="Yadav J.S."/>
            <person name="Pangilinan J."/>
            <person name="Larsson K.H."/>
            <person name="Matsuura K."/>
            <person name="Barry K."/>
            <person name="Labutti K."/>
            <person name="Kuo R."/>
            <person name="Ohm R.A."/>
            <person name="Bhattacharya S.S."/>
            <person name="Shirouzu T."/>
            <person name="Yoshinaga Y."/>
            <person name="Martin F.M."/>
            <person name="Grigoriev I.V."/>
            <person name="Hibbett D.S."/>
        </authorList>
    </citation>
    <scope>NUCLEOTIDE SEQUENCE [LARGE SCALE GENOMIC DNA]</scope>
    <source>
        <strain evidence="2 3">HHB12029</strain>
    </source>
</reference>
<name>A0A165I2F0_EXIGL</name>